<evidence type="ECO:0000259" key="1">
    <source>
        <dbReference type="PROSITE" id="PS51192"/>
    </source>
</evidence>
<dbReference type="Pfam" id="PF04851">
    <property type="entry name" value="ResIII"/>
    <property type="match status" value="1"/>
</dbReference>
<dbReference type="GO" id="GO:0005524">
    <property type="term" value="F:ATP binding"/>
    <property type="evidence" value="ECO:0007669"/>
    <property type="project" value="InterPro"/>
</dbReference>
<dbReference type="SUPFAM" id="SSF53335">
    <property type="entry name" value="S-adenosyl-L-methionine-dependent methyltransferases"/>
    <property type="match status" value="1"/>
</dbReference>
<dbReference type="PROSITE" id="PS51192">
    <property type="entry name" value="HELICASE_ATP_BIND_1"/>
    <property type="match status" value="1"/>
</dbReference>
<sequence length="1338" mass="152210">MEGRQQTNTDGGFVSTSRYRLIYVFAIDDDAHQGMLKIGDTSIDTDRTIDQLPPNCAPLNDAAHARIRQYTNTAGISYELLHTELAVATRRLQDGTTVLKAFRDLDVHAVLEHSGHHHKAVNGTTGREWYSLDLGCAKDAIAAVKAGRANLAGTAAKAEDRTPIVFRQEQKNAINETLKRFRKADRYLWNAKMRFGKTLSALEVIRRAGFARTIIMTHRPVVDKGWYEDFTKIFGPDDDYLYGSHATGYDLGTLLDSGEKFVYFASIQDLRGSKRVGGKYDKNDDVFDTVWDLVIVDEAHEGTTTALGDDVISQVFKEHLHRTKFLALSGTAFNIISEYGDEDVYTWDYVMEQEMKSEWDERHFGDHNPYDDLPELRIYTYDLADILHNERYIAIDDKAFNFREFFRTWTGEAARDHDPMPVTAKVGDFVHEQDVVSFLNLMTTPSSDSAYPFSTPQYRDLFHHTFWLVPGVKEALALQRLMEQHPVFGNGAFDIINVAGDGDPDDPSGEALQTVQDRIAAAGSDGYTITLSCGKLTTGVTVPEWTGCFMLAGAYSTSASSYLQTIFRVQSPYRDEDGKVKETCYVFDFAPDRTLKMVTRAVSVSAKAGRTGESDKTILGKFLNYCPVIAVSGSRMKQYSTSRLLQQLKRAYAERAVRNGFDDPCLYNNELLRLNDVDIKEFNELKAVVGENKEQKQINNIQINAQGLTEEEYEQQEKLSRKPKRNLSPEEKAVLDKLNKAKTQRRNAIKILSQISVRIPLLIYGADVPYDDDISLDRFVQLVDNTSWAEFMPKGVTKRVFRRFEKYYDQEVFVAAGRHIRNQAKYADTLPPTERVQRIAALFSMFKNPDKETVLTPWRVVNMHMSDCLGGWCFFDEDFAYPLEKGPRFVDRGEITHRIFDTVSSRVLEINSKTGLYPLYMAYSLFRQRLDGELTDVPLDEQRYTWNRVVASNVFVICKTPMAEAITRRTLLGYTGAEANIRHADQLEGVLETETERFINRISRSAYWKKTGKNMKWTTCVGNPPYQKTDGGHGASASPVYQDFVETAIALKPEYVSMITPSRWFSGGKGLDGYRARMLHDHHMKLLVDFPKLYEPFPAVKIRGGISYFLWDRDHDGPCAVQTMEDGKPVGKPVERYLDAYDVLIRRNEAVPILDKVMRHNEITLDKRVSARKPFGLPTNFHGSDTDDGMFEPVRLYASQSVEWVTRAEITTNADWIDDWKVLVTRVQGTSGSVETKFLSNPIVAGPGSACTETYLVAGRFDNEREANGYASYLRTRFARFLISLRKVTQDSSRNVYAFVPDLDDYGHEWTDAMLYERYELNDRDIAYIESTVKPFED</sequence>
<proteinExistence type="predicted"/>
<feature type="domain" description="Helicase ATP-binding" evidence="1">
    <location>
        <begin position="178"/>
        <end position="350"/>
    </location>
</feature>
<evidence type="ECO:0000313" key="3">
    <source>
        <dbReference type="Proteomes" id="UP000235034"/>
    </source>
</evidence>
<dbReference type="GO" id="GO:0003677">
    <property type="term" value="F:DNA binding"/>
    <property type="evidence" value="ECO:0007669"/>
    <property type="project" value="InterPro"/>
</dbReference>
<keyword evidence="3" id="KW-1185">Reference proteome</keyword>
<keyword evidence="2" id="KW-0347">Helicase</keyword>
<dbReference type="REBASE" id="385044">
    <property type="entry name" value="BpaUis4EORF734P"/>
</dbReference>
<dbReference type="EMBL" id="NMWT01000008">
    <property type="protein sequence ID" value="PLS29157.1"/>
    <property type="molecule type" value="Genomic_DNA"/>
</dbReference>
<dbReference type="Gene3D" id="3.40.50.150">
    <property type="entry name" value="Vaccinia Virus protein VP39"/>
    <property type="match status" value="1"/>
</dbReference>
<dbReference type="SUPFAM" id="SSF52540">
    <property type="entry name" value="P-loop containing nucleoside triphosphate hydrolases"/>
    <property type="match status" value="1"/>
</dbReference>
<dbReference type="RefSeq" id="WP_101621931.1">
    <property type="nucleotide sequence ID" value="NZ_NMWT01000008.1"/>
</dbReference>
<keyword evidence="2" id="KW-0547">Nucleotide-binding</keyword>
<dbReference type="InterPro" id="IPR029063">
    <property type="entry name" value="SAM-dependent_MTases_sf"/>
</dbReference>
<reference evidence="2 3" key="1">
    <citation type="submission" date="2017-07" db="EMBL/GenBank/DDBJ databases">
        <title>Bifidobacterium novel species.</title>
        <authorList>
            <person name="Lugli G.A."/>
            <person name="Milani C."/>
            <person name="Duranti S."/>
            <person name="Mangifesta M."/>
        </authorList>
    </citation>
    <scope>NUCLEOTIDE SEQUENCE [LARGE SCALE GENOMIC DNA]</scope>
    <source>
        <strain evidence="2 3">77</strain>
    </source>
</reference>
<dbReference type="GO" id="GO:0016787">
    <property type="term" value="F:hydrolase activity"/>
    <property type="evidence" value="ECO:0007669"/>
    <property type="project" value="InterPro"/>
</dbReference>
<keyword evidence="2" id="KW-0378">Hydrolase</keyword>
<comment type="caution">
    <text evidence="2">The sequence shown here is derived from an EMBL/GenBank/DDBJ whole genome shotgun (WGS) entry which is preliminary data.</text>
</comment>
<dbReference type="InterPro" id="IPR014001">
    <property type="entry name" value="Helicase_ATP-bd"/>
</dbReference>
<gene>
    <name evidence="2" type="ORF">Uis4E_0735</name>
</gene>
<keyword evidence="2" id="KW-0067">ATP-binding</keyword>
<dbReference type="Pfam" id="PF07669">
    <property type="entry name" value="Eco57I"/>
    <property type="match status" value="1"/>
</dbReference>
<dbReference type="InterPro" id="IPR011639">
    <property type="entry name" value="MethylTrfase_TaqI-like_dom"/>
</dbReference>
<dbReference type="SMART" id="SM00487">
    <property type="entry name" value="DEXDc"/>
    <property type="match status" value="1"/>
</dbReference>
<organism evidence="2 3">
    <name type="scientific">Bifidobacterium parmae</name>
    <dbReference type="NCBI Taxonomy" id="361854"/>
    <lineage>
        <taxon>Bacteria</taxon>
        <taxon>Bacillati</taxon>
        <taxon>Actinomycetota</taxon>
        <taxon>Actinomycetes</taxon>
        <taxon>Bifidobacteriales</taxon>
        <taxon>Bifidobacteriaceae</taxon>
        <taxon>Bifidobacterium</taxon>
    </lineage>
</organism>
<dbReference type="OrthoDB" id="9813673at2"/>
<evidence type="ECO:0000313" key="2">
    <source>
        <dbReference type="EMBL" id="PLS29157.1"/>
    </source>
</evidence>
<dbReference type="GO" id="GO:0006304">
    <property type="term" value="P:DNA modification"/>
    <property type="evidence" value="ECO:0007669"/>
    <property type="project" value="InterPro"/>
</dbReference>
<dbReference type="GO" id="GO:0004386">
    <property type="term" value="F:helicase activity"/>
    <property type="evidence" value="ECO:0007669"/>
    <property type="project" value="UniProtKB-KW"/>
</dbReference>
<protein>
    <submittedName>
        <fullName evidence="2">DEAD/DEAH box helicase</fullName>
    </submittedName>
</protein>
<dbReference type="GO" id="GO:0009007">
    <property type="term" value="F:site-specific DNA-methyltransferase (adenine-specific) activity"/>
    <property type="evidence" value="ECO:0007669"/>
    <property type="project" value="UniProtKB-EC"/>
</dbReference>
<dbReference type="Proteomes" id="UP000235034">
    <property type="component" value="Unassembled WGS sequence"/>
</dbReference>
<accession>A0A2N5J4Q0</accession>
<name>A0A2N5J4Q0_9BIFI</name>
<dbReference type="InterPro" id="IPR006935">
    <property type="entry name" value="Helicase/UvrB_N"/>
</dbReference>
<dbReference type="InterPro" id="IPR027417">
    <property type="entry name" value="P-loop_NTPase"/>
</dbReference>
<dbReference type="Gene3D" id="3.40.50.300">
    <property type="entry name" value="P-loop containing nucleotide triphosphate hydrolases"/>
    <property type="match status" value="1"/>
</dbReference>